<dbReference type="NCBIfam" id="TIGR00739">
    <property type="entry name" value="yajC"/>
    <property type="match status" value="1"/>
</dbReference>
<keyword evidence="4" id="KW-1003">Cell membrane</keyword>
<evidence type="ECO:0000313" key="13">
    <source>
        <dbReference type="Proteomes" id="UP000198833"/>
    </source>
</evidence>
<dbReference type="PANTHER" id="PTHR33909:SF1">
    <property type="entry name" value="SEC TRANSLOCON ACCESSORY COMPLEX SUBUNIT YAJC"/>
    <property type="match status" value="1"/>
</dbReference>
<evidence type="ECO:0000256" key="11">
    <source>
        <dbReference type="SAM" id="Phobius"/>
    </source>
</evidence>
<keyword evidence="8" id="KW-0811">Translocation</keyword>
<evidence type="ECO:0000256" key="7">
    <source>
        <dbReference type="ARBA" id="ARBA00022989"/>
    </source>
</evidence>
<organism evidence="12 13">
    <name type="scientific">Ignavigranum ruoffiae</name>
    <dbReference type="NCBI Taxonomy" id="89093"/>
    <lineage>
        <taxon>Bacteria</taxon>
        <taxon>Bacillati</taxon>
        <taxon>Bacillota</taxon>
        <taxon>Bacilli</taxon>
        <taxon>Lactobacillales</taxon>
        <taxon>Aerococcaceae</taxon>
        <taxon>Ignavigranum</taxon>
    </lineage>
</organism>
<dbReference type="SMART" id="SM01323">
    <property type="entry name" value="YajC"/>
    <property type="match status" value="1"/>
</dbReference>
<evidence type="ECO:0000256" key="10">
    <source>
        <dbReference type="SAM" id="MobiDB-lite"/>
    </source>
</evidence>
<keyword evidence="7 11" id="KW-1133">Transmembrane helix</keyword>
<keyword evidence="6" id="KW-0653">Protein transport</keyword>
<dbReference type="PRINTS" id="PR01853">
    <property type="entry name" value="YAJCTRNLCASE"/>
</dbReference>
<reference evidence="12 13" key="1">
    <citation type="submission" date="2016-10" db="EMBL/GenBank/DDBJ databases">
        <authorList>
            <person name="de Groot N.N."/>
        </authorList>
    </citation>
    <scope>NUCLEOTIDE SEQUENCE [LARGE SCALE GENOMIC DNA]</scope>
    <source>
        <strain evidence="12 13">DSM 15695</strain>
    </source>
</reference>
<accession>A0A1H8ZTQ8</accession>
<name>A0A1H8ZTQ8_9LACT</name>
<evidence type="ECO:0000313" key="12">
    <source>
        <dbReference type="EMBL" id="SEP67715.1"/>
    </source>
</evidence>
<dbReference type="EMBL" id="FOEN01000001">
    <property type="protein sequence ID" value="SEP67715.1"/>
    <property type="molecule type" value="Genomic_DNA"/>
</dbReference>
<dbReference type="PANTHER" id="PTHR33909">
    <property type="entry name" value="SEC TRANSLOCON ACCESSORY COMPLEX SUBUNIT YAJC"/>
    <property type="match status" value="1"/>
</dbReference>
<feature type="region of interest" description="Disordered" evidence="10">
    <location>
        <begin position="99"/>
        <end position="124"/>
    </location>
</feature>
<dbReference type="OrthoDB" id="9800132at2"/>
<evidence type="ECO:0000256" key="5">
    <source>
        <dbReference type="ARBA" id="ARBA00022692"/>
    </source>
</evidence>
<evidence type="ECO:0000256" key="4">
    <source>
        <dbReference type="ARBA" id="ARBA00022475"/>
    </source>
</evidence>
<proteinExistence type="inferred from homology"/>
<dbReference type="GO" id="GO:0005886">
    <property type="term" value="C:plasma membrane"/>
    <property type="evidence" value="ECO:0007669"/>
    <property type="project" value="UniProtKB-SubCell"/>
</dbReference>
<evidence type="ECO:0000256" key="6">
    <source>
        <dbReference type="ARBA" id="ARBA00022927"/>
    </source>
</evidence>
<sequence>MNMLVNLVPLLLMFVVMYFLMIRPQKKQMEEKKNMLSSLRPGQEVVTIGGLHGLVEEVQHDTNKIVIDCEGVYLTFELSAIAKVVDTPAATNATVSVKDLSPEEHSEEIEVVEGDIEEDPQENK</sequence>
<dbReference type="InterPro" id="IPR003849">
    <property type="entry name" value="Preprotein_translocase_YajC"/>
</dbReference>
<dbReference type="Pfam" id="PF02699">
    <property type="entry name" value="YajC"/>
    <property type="match status" value="1"/>
</dbReference>
<dbReference type="STRING" id="89093.SAMN04488558_101332"/>
<keyword evidence="13" id="KW-1185">Reference proteome</keyword>
<dbReference type="Proteomes" id="UP000198833">
    <property type="component" value="Unassembled WGS sequence"/>
</dbReference>
<gene>
    <name evidence="12" type="ORF">SAMN04488558_101332</name>
</gene>
<comment type="subcellular location">
    <subcellularLocation>
        <location evidence="1">Cell membrane</location>
        <topology evidence="1">Single-pass membrane protein</topology>
    </subcellularLocation>
</comment>
<protein>
    <submittedName>
        <fullName evidence="12">Protein translocase subunit yajC</fullName>
    </submittedName>
</protein>
<evidence type="ECO:0000256" key="9">
    <source>
        <dbReference type="ARBA" id="ARBA00023136"/>
    </source>
</evidence>
<feature type="compositionally biased region" description="Acidic residues" evidence="10">
    <location>
        <begin position="105"/>
        <end position="124"/>
    </location>
</feature>
<dbReference type="GO" id="GO:0015031">
    <property type="term" value="P:protein transport"/>
    <property type="evidence" value="ECO:0007669"/>
    <property type="project" value="UniProtKB-KW"/>
</dbReference>
<evidence type="ECO:0000256" key="8">
    <source>
        <dbReference type="ARBA" id="ARBA00023010"/>
    </source>
</evidence>
<keyword evidence="9 11" id="KW-0472">Membrane</keyword>
<dbReference type="RefSeq" id="WP_092570111.1">
    <property type="nucleotide sequence ID" value="NZ_CALUDV010000020.1"/>
</dbReference>
<evidence type="ECO:0000256" key="3">
    <source>
        <dbReference type="ARBA" id="ARBA00022448"/>
    </source>
</evidence>
<keyword evidence="3" id="KW-0813">Transport</keyword>
<dbReference type="AlphaFoldDB" id="A0A1H8ZTQ8"/>
<keyword evidence="5 11" id="KW-0812">Transmembrane</keyword>
<evidence type="ECO:0000256" key="2">
    <source>
        <dbReference type="ARBA" id="ARBA00006742"/>
    </source>
</evidence>
<comment type="similarity">
    <text evidence="2">Belongs to the YajC family.</text>
</comment>
<feature type="transmembrane region" description="Helical" evidence="11">
    <location>
        <begin position="6"/>
        <end position="22"/>
    </location>
</feature>
<evidence type="ECO:0000256" key="1">
    <source>
        <dbReference type="ARBA" id="ARBA00004162"/>
    </source>
</evidence>